<feature type="coiled-coil region" evidence="1">
    <location>
        <begin position="214"/>
        <end position="241"/>
    </location>
</feature>
<dbReference type="InterPro" id="IPR032940">
    <property type="entry name" value="CAMSAP"/>
</dbReference>
<evidence type="ECO:0000256" key="1">
    <source>
        <dbReference type="SAM" id="Coils"/>
    </source>
</evidence>
<dbReference type="PANTHER" id="PTHR21595">
    <property type="entry name" value="PATRONIN"/>
    <property type="match status" value="1"/>
</dbReference>
<sequence length="585" mass="67128">MSGTPEKIVKAREMIEQRKKELAENIRRKNEEAKKLEKLKLVEKQKKEIEKIKIEKGLLTKVKKEDLVKEEIKIEDPVDLVNSNLSAVYADDFESESGSELIERKMIDGKAQEPPVLNYDHTVIPSKPKTTTIIDHLKKSIDVKPSENLVNSSNFEKPQQDIPLKKQSIDFNSIVSVNPIDEKPHTSNSSIIIHQNSLEFNTSLTSSMRIQSILSCISGEIEAQKQSKQELERAKNIDRNDYFVALSEALSEINTNFQGIRIKKRSQKNATFPSILVSNLKDQEKQIVQEDSQVSYDYSTPSFSEKDQYKAFDTFGKGAKNIEVAIIETIGHKEKSNNKTLENLPIANREINEDDEQLEMVVMDTENLKKNQKWEERKIKRMEELEKRFIKKGSSPERLGLNEKPKTNASPITSPKPSPRPSLKNDIRNSPKPIHKTREETKSTGDKYRRHKNLPNLVYNKPSNRKIIKNAISQLCLAGEPNRIHREEVLNIIETLEEIMYFIIVFSDSTRRDVRGLYSHDPNTGEVNKVYGPNYLPETLEPSVVTAFFRYDSGAKEFKQLQCKDFIAATDAVFLKKVHKVYDAM</sequence>
<dbReference type="OrthoDB" id="2125658at2759"/>
<dbReference type="Pfam" id="PF08683">
    <property type="entry name" value="CAMSAP_CKK"/>
    <property type="match status" value="1"/>
</dbReference>
<evidence type="ECO:0000313" key="5">
    <source>
        <dbReference type="Proteomes" id="UP000187209"/>
    </source>
</evidence>
<dbReference type="InterPro" id="IPR014797">
    <property type="entry name" value="CKK_CAMSAP"/>
</dbReference>
<feature type="compositionally biased region" description="Basic and acidic residues" evidence="2">
    <location>
        <begin position="436"/>
        <end position="447"/>
    </location>
</feature>
<keyword evidence="5" id="KW-1185">Reference proteome</keyword>
<dbReference type="SUPFAM" id="SSF50346">
    <property type="entry name" value="PRC-barrel domain"/>
    <property type="match status" value="1"/>
</dbReference>
<dbReference type="GO" id="GO:0008017">
    <property type="term" value="F:microtubule binding"/>
    <property type="evidence" value="ECO:0007669"/>
    <property type="project" value="InterPro"/>
</dbReference>
<evidence type="ECO:0000313" key="4">
    <source>
        <dbReference type="EMBL" id="OMJ70455.1"/>
    </source>
</evidence>
<dbReference type="InterPro" id="IPR011033">
    <property type="entry name" value="PRC_barrel-like_sf"/>
</dbReference>
<dbReference type="PANTHER" id="PTHR21595:SF0">
    <property type="entry name" value="PATRONIN"/>
    <property type="match status" value="1"/>
</dbReference>
<dbReference type="Gene3D" id="3.10.20.360">
    <property type="entry name" value="CKK domain"/>
    <property type="match status" value="1"/>
</dbReference>
<accession>A0A1R2B173</accession>
<dbReference type="PROSITE" id="PS51508">
    <property type="entry name" value="CKK"/>
    <property type="match status" value="1"/>
</dbReference>
<dbReference type="AlphaFoldDB" id="A0A1R2B173"/>
<dbReference type="GO" id="GO:0005516">
    <property type="term" value="F:calmodulin binding"/>
    <property type="evidence" value="ECO:0007669"/>
    <property type="project" value="InterPro"/>
</dbReference>
<dbReference type="SMART" id="SM01051">
    <property type="entry name" value="CAMSAP_CKK"/>
    <property type="match status" value="1"/>
</dbReference>
<feature type="domain" description="CKK" evidence="3">
    <location>
        <begin position="452"/>
        <end position="585"/>
    </location>
</feature>
<reference evidence="4 5" key="1">
    <citation type="submission" date="2016-11" db="EMBL/GenBank/DDBJ databases">
        <title>The macronuclear genome of Stentor coeruleus: a giant cell with tiny introns.</title>
        <authorList>
            <person name="Slabodnick M."/>
            <person name="Ruby J.G."/>
            <person name="Reiff S.B."/>
            <person name="Swart E.C."/>
            <person name="Gosai S."/>
            <person name="Prabakaran S."/>
            <person name="Witkowska E."/>
            <person name="Larue G.E."/>
            <person name="Fisher S."/>
            <person name="Freeman R.M."/>
            <person name="Gunawardena J."/>
            <person name="Chu W."/>
            <person name="Stover N.A."/>
            <person name="Gregory B.D."/>
            <person name="Nowacki M."/>
            <person name="Derisi J."/>
            <person name="Roy S.W."/>
            <person name="Marshall W.F."/>
            <person name="Sood P."/>
        </authorList>
    </citation>
    <scope>NUCLEOTIDE SEQUENCE [LARGE SCALE GENOMIC DNA]</scope>
    <source>
        <strain evidence="4">WM001</strain>
    </source>
</reference>
<keyword evidence="1" id="KW-0175">Coiled coil</keyword>
<feature type="region of interest" description="Disordered" evidence="2">
    <location>
        <begin position="390"/>
        <end position="456"/>
    </location>
</feature>
<protein>
    <recommendedName>
        <fullName evidence="3">CKK domain-containing protein</fullName>
    </recommendedName>
</protein>
<organism evidence="4 5">
    <name type="scientific">Stentor coeruleus</name>
    <dbReference type="NCBI Taxonomy" id="5963"/>
    <lineage>
        <taxon>Eukaryota</taxon>
        <taxon>Sar</taxon>
        <taxon>Alveolata</taxon>
        <taxon>Ciliophora</taxon>
        <taxon>Postciliodesmatophora</taxon>
        <taxon>Heterotrichea</taxon>
        <taxon>Heterotrichida</taxon>
        <taxon>Stentoridae</taxon>
        <taxon>Stentor</taxon>
    </lineage>
</organism>
<proteinExistence type="predicted"/>
<evidence type="ECO:0000259" key="3">
    <source>
        <dbReference type="PROSITE" id="PS51508"/>
    </source>
</evidence>
<comment type="caution">
    <text evidence="4">The sequence shown here is derived from an EMBL/GenBank/DDBJ whole genome shotgun (WGS) entry which is preliminary data.</text>
</comment>
<name>A0A1R2B173_9CILI</name>
<dbReference type="Proteomes" id="UP000187209">
    <property type="component" value="Unassembled WGS sequence"/>
</dbReference>
<feature type="coiled-coil region" evidence="1">
    <location>
        <begin position="12"/>
        <end position="46"/>
    </location>
</feature>
<gene>
    <name evidence="4" type="ORF">SteCoe_31551</name>
</gene>
<evidence type="ECO:0000256" key="2">
    <source>
        <dbReference type="SAM" id="MobiDB-lite"/>
    </source>
</evidence>
<dbReference type="EMBL" id="MPUH01001085">
    <property type="protein sequence ID" value="OMJ70455.1"/>
    <property type="molecule type" value="Genomic_DNA"/>
</dbReference>
<dbReference type="InterPro" id="IPR038209">
    <property type="entry name" value="CKK_dom_sf"/>
</dbReference>